<evidence type="ECO:0000256" key="1">
    <source>
        <dbReference type="SAM" id="Phobius"/>
    </source>
</evidence>
<gene>
    <name evidence="2" type="ORF">EZS28_034629</name>
</gene>
<organism evidence="2 3">
    <name type="scientific">Streblomastix strix</name>
    <dbReference type="NCBI Taxonomy" id="222440"/>
    <lineage>
        <taxon>Eukaryota</taxon>
        <taxon>Metamonada</taxon>
        <taxon>Preaxostyla</taxon>
        <taxon>Oxymonadida</taxon>
        <taxon>Streblomastigidae</taxon>
        <taxon>Streblomastix</taxon>
    </lineage>
</organism>
<evidence type="ECO:0000313" key="2">
    <source>
        <dbReference type="EMBL" id="KAA6369845.1"/>
    </source>
</evidence>
<keyword evidence="1" id="KW-0812">Transmembrane</keyword>
<dbReference type="EMBL" id="SNRW01015962">
    <property type="protein sequence ID" value="KAA6369845.1"/>
    <property type="molecule type" value="Genomic_DNA"/>
</dbReference>
<dbReference type="Proteomes" id="UP000324800">
    <property type="component" value="Unassembled WGS sequence"/>
</dbReference>
<accession>A0A5J4UJN3</accession>
<sequence length="76" mass="8386">MSSQQFRILISECIRIYLRIDSIASAKNIGLCVVPKGIAFSSISLDPDKQALYFLLPILPSAFLGKLTSLLTLLQM</sequence>
<feature type="transmembrane region" description="Helical" evidence="1">
    <location>
        <begin position="51"/>
        <end position="74"/>
    </location>
</feature>
<proteinExistence type="predicted"/>
<reference evidence="2 3" key="1">
    <citation type="submission" date="2019-03" db="EMBL/GenBank/DDBJ databases">
        <title>Single cell metagenomics reveals metabolic interactions within the superorganism composed of flagellate Streblomastix strix and complex community of Bacteroidetes bacteria on its surface.</title>
        <authorList>
            <person name="Treitli S.C."/>
            <person name="Kolisko M."/>
            <person name="Husnik F."/>
            <person name="Keeling P."/>
            <person name="Hampl V."/>
        </authorList>
    </citation>
    <scope>NUCLEOTIDE SEQUENCE [LARGE SCALE GENOMIC DNA]</scope>
    <source>
        <strain evidence="2">ST1C</strain>
    </source>
</reference>
<comment type="caution">
    <text evidence="2">The sequence shown here is derived from an EMBL/GenBank/DDBJ whole genome shotgun (WGS) entry which is preliminary data.</text>
</comment>
<keyword evidence="1" id="KW-0472">Membrane</keyword>
<evidence type="ECO:0000313" key="3">
    <source>
        <dbReference type="Proteomes" id="UP000324800"/>
    </source>
</evidence>
<keyword evidence="1" id="KW-1133">Transmembrane helix</keyword>
<protein>
    <submittedName>
        <fullName evidence="2">Uncharacterized protein</fullName>
    </submittedName>
</protein>
<dbReference type="AlphaFoldDB" id="A0A5J4UJN3"/>
<name>A0A5J4UJN3_9EUKA</name>